<name>A0A8J2Q3P3_9BILA</name>
<dbReference type="Proteomes" id="UP000746747">
    <property type="component" value="Unassembled WGS sequence"/>
</dbReference>
<evidence type="ECO:0000313" key="2">
    <source>
        <dbReference type="EMBL" id="CAG9534697.1"/>
    </source>
</evidence>
<keyword evidence="3" id="KW-1185">Reference proteome</keyword>
<keyword evidence="1" id="KW-0732">Signal</keyword>
<dbReference type="AlphaFoldDB" id="A0A8J2Q3P3"/>
<feature type="chain" id="PRO_5035294227" evidence="1">
    <location>
        <begin position="21"/>
        <end position="134"/>
    </location>
</feature>
<comment type="caution">
    <text evidence="2">The sequence shown here is derived from an EMBL/GenBank/DDBJ whole genome shotgun (WGS) entry which is preliminary data.</text>
</comment>
<evidence type="ECO:0000313" key="3">
    <source>
        <dbReference type="Proteomes" id="UP000746747"/>
    </source>
</evidence>
<dbReference type="OrthoDB" id="5861452at2759"/>
<gene>
    <name evidence="2" type="ORF">CJOHNSTONI_LOCUS4811</name>
</gene>
<feature type="signal peptide" evidence="1">
    <location>
        <begin position="1"/>
        <end position="20"/>
    </location>
</feature>
<sequence length="134" mass="14959">MSSSGSSLIVLPGLQAVVWACFAVKTRPVTRIDGAFFLTDPYEHALVSSLQDERIEQISATATTITATTTTTLTTAIQRILREKAKTFGQNAEEIKEVNYYLEKIQKFEAKQHPEEIPQQYNTKPSRAVRVVIS</sequence>
<accession>A0A8J2Q3P3</accession>
<dbReference type="EMBL" id="CAKAEH010001325">
    <property type="protein sequence ID" value="CAG9534697.1"/>
    <property type="molecule type" value="Genomic_DNA"/>
</dbReference>
<protein>
    <submittedName>
        <fullName evidence="2">Uncharacterized protein</fullName>
    </submittedName>
</protein>
<organism evidence="2 3">
    <name type="scientific">Cercopithifilaria johnstoni</name>
    <dbReference type="NCBI Taxonomy" id="2874296"/>
    <lineage>
        <taxon>Eukaryota</taxon>
        <taxon>Metazoa</taxon>
        <taxon>Ecdysozoa</taxon>
        <taxon>Nematoda</taxon>
        <taxon>Chromadorea</taxon>
        <taxon>Rhabditida</taxon>
        <taxon>Spirurina</taxon>
        <taxon>Spiruromorpha</taxon>
        <taxon>Filarioidea</taxon>
        <taxon>Onchocercidae</taxon>
        <taxon>Cercopithifilaria</taxon>
    </lineage>
</organism>
<proteinExistence type="predicted"/>
<reference evidence="2" key="1">
    <citation type="submission" date="2021-09" db="EMBL/GenBank/DDBJ databases">
        <authorList>
            <consortium name="Pathogen Informatics"/>
        </authorList>
    </citation>
    <scope>NUCLEOTIDE SEQUENCE</scope>
</reference>
<evidence type="ECO:0000256" key="1">
    <source>
        <dbReference type="SAM" id="SignalP"/>
    </source>
</evidence>